<evidence type="ECO:0000313" key="6">
    <source>
        <dbReference type="EMBL" id="SDI46922.1"/>
    </source>
</evidence>
<feature type="transmembrane region" description="Helical" evidence="4">
    <location>
        <begin position="402"/>
        <end position="431"/>
    </location>
</feature>
<dbReference type="GO" id="GO:0016757">
    <property type="term" value="F:glycosyltransferase activity"/>
    <property type="evidence" value="ECO:0007669"/>
    <property type="project" value="UniProtKB-KW"/>
</dbReference>
<dbReference type="Proteomes" id="UP000199017">
    <property type="component" value="Unassembled WGS sequence"/>
</dbReference>
<dbReference type="InterPro" id="IPR001173">
    <property type="entry name" value="Glyco_trans_2-like"/>
</dbReference>
<dbReference type="InterPro" id="IPR029044">
    <property type="entry name" value="Nucleotide-diphossugar_trans"/>
</dbReference>
<protein>
    <submittedName>
        <fullName evidence="6">Glycosyltransferase, catalytic subunit of cellulose synthase and poly-beta-1,6-N-acetylglucosamine synthase</fullName>
    </submittedName>
</protein>
<keyword evidence="2" id="KW-0328">Glycosyltransferase</keyword>
<keyword evidence="4" id="KW-0812">Transmembrane</keyword>
<keyword evidence="4" id="KW-1133">Transmembrane helix</keyword>
<dbReference type="EMBL" id="FNDU01000008">
    <property type="protein sequence ID" value="SDI46922.1"/>
    <property type="molecule type" value="Genomic_DNA"/>
</dbReference>
<dbReference type="STRING" id="930129.SAMN05216352_10810"/>
<comment type="similarity">
    <text evidence="1">Belongs to the glycosyltransferase 2 family.</text>
</comment>
<evidence type="ECO:0000259" key="5">
    <source>
        <dbReference type="Pfam" id="PF00535"/>
    </source>
</evidence>
<dbReference type="PANTHER" id="PTHR43630">
    <property type="entry name" value="POLY-BETA-1,6-N-ACETYL-D-GLUCOSAMINE SYNTHASE"/>
    <property type="match status" value="1"/>
</dbReference>
<evidence type="ECO:0000256" key="3">
    <source>
        <dbReference type="ARBA" id="ARBA00022679"/>
    </source>
</evidence>
<evidence type="ECO:0000313" key="7">
    <source>
        <dbReference type="Proteomes" id="UP000199017"/>
    </source>
</evidence>
<feature type="domain" description="Glycosyltransferase 2-like" evidence="5">
    <location>
        <begin position="45"/>
        <end position="232"/>
    </location>
</feature>
<dbReference type="SUPFAM" id="SSF53448">
    <property type="entry name" value="Nucleotide-diphospho-sugar transferases"/>
    <property type="match status" value="1"/>
</dbReference>
<feature type="transmembrane region" description="Helical" evidence="4">
    <location>
        <begin position="328"/>
        <end position="354"/>
    </location>
</feature>
<dbReference type="CDD" id="cd06423">
    <property type="entry name" value="CESA_like"/>
    <property type="match status" value="1"/>
</dbReference>
<dbReference type="AlphaFoldDB" id="A0A1G8KU87"/>
<keyword evidence="7" id="KW-1185">Reference proteome</keyword>
<accession>A0A1G8KU87</accession>
<keyword evidence="3 6" id="KW-0808">Transferase</keyword>
<evidence type="ECO:0000256" key="1">
    <source>
        <dbReference type="ARBA" id="ARBA00006739"/>
    </source>
</evidence>
<dbReference type="Pfam" id="PF00535">
    <property type="entry name" value="Glycos_transf_2"/>
    <property type="match status" value="1"/>
</dbReference>
<sequence>MTIFLVVLFCLCIFFPSLHLLHCLPWFKDQDEGKRIRIEKKKGISILVPCYNEQNIVETSVHSMKSLSYSAFEVIYINDGSTDQTLSSLHQLLDLRSYTTSPLKKLSHEKVNNLYQSKRYPHIYVLDKENGGKADALNAGIEFSKKDLVVTLDADTILTDEALSVVNDTFEDKDIVAAGGMVHVLQTKTSKPLHYLSLLRTNMLVRVQTLDFLKAFYINKVSLARFRSLAVISGAFGIFRKEVLLNAGGYRKTIGEDIDITLSIHRYISKYKNKKIIFLPEAVGYTELPECWKDLFKQRVRWQKAFIDCLFHFRSFFGKTLISKAVSFFYVVESFVAGTMATYITTIIVIINAIINPPSSYAFFILFYAGYIFIFSLAYNLMAVRMGKYYGFTFHKKKEKVYLLLTIFFDIFIYRFVTIYFVLYGSVAYFFNKDWNKVERTGRNYQDNIGPVA</sequence>
<dbReference type="Gene3D" id="3.90.550.10">
    <property type="entry name" value="Spore Coat Polysaccharide Biosynthesis Protein SpsA, Chain A"/>
    <property type="match status" value="1"/>
</dbReference>
<organism evidence="6 7">
    <name type="scientific">Alteribacillus bidgolensis</name>
    <dbReference type="NCBI Taxonomy" id="930129"/>
    <lineage>
        <taxon>Bacteria</taxon>
        <taxon>Bacillati</taxon>
        <taxon>Bacillota</taxon>
        <taxon>Bacilli</taxon>
        <taxon>Bacillales</taxon>
        <taxon>Bacillaceae</taxon>
        <taxon>Alteribacillus</taxon>
    </lineage>
</organism>
<dbReference type="RefSeq" id="WP_170032239.1">
    <property type="nucleotide sequence ID" value="NZ_FNDU01000008.1"/>
</dbReference>
<evidence type="ECO:0000256" key="4">
    <source>
        <dbReference type="SAM" id="Phobius"/>
    </source>
</evidence>
<evidence type="ECO:0000256" key="2">
    <source>
        <dbReference type="ARBA" id="ARBA00022676"/>
    </source>
</evidence>
<keyword evidence="4" id="KW-0472">Membrane</keyword>
<name>A0A1G8KU87_9BACI</name>
<reference evidence="6 7" key="1">
    <citation type="submission" date="2016-10" db="EMBL/GenBank/DDBJ databases">
        <authorList>
            <person name="de Groot N.N."/>
        </authorList>
    </citation>
    <scope>NUCLEOTIDE SEQUENCE [LARGE SCALE GENOMIC DNA]</scope>
    <source>
        <strain evidence="7">P4B,CCM 7963,CECT 7998,DSM 25260,IBRC-M 10614,KCTC 13821</strain>
    </source>
</reference>
<dbReference type="PANTHER" id="PTHR43630:SF1">
    <property type="entry name" value="POLY-BETA-1,6-N-ACETYL-D-GLUCOSAMINE SYNTHASE"/>
    <property type="match status" value="1"/>
</dbReference>
<proteinExistence type="inferred from homology"/>
<feature type="transmembrane region" description="Helical" evidence="4">
    <location>
        <begin position="361"/>
        <end position="382"/>
    </location>
</feature>
<gene>
    <name evidence="6" type="ORF">SAMN05216352_10810</name>
</gene>